<name>A0A2G9FV73_9LAMI</name>
<proteinExistence type="predicted"/>
<evidence type="ECO:0000313" key="1">
    <source>
        <dbReference type="EMBL" id="PIM96982.1"/>
    </source>
</evidence>
<dbReference type="Proteomes" id="UP000231279">
    <property type="component" value="Unassembled WGS sequence"/>
</dbReference>
<comment type="caution">
    <text evidence="1">The sequence shown here is derived from an EMBL/GenBank/DDBJ whole genome shotgun (WGS) entry which is preliminary data.</text>
</comment>
<protein>
    <submittedName>
        <fullName evidence="1">Uncharacterized protein</fullName>
    </submittedName>
</protein>
<dbReference type="OrthoDB" id="2020015at2759"/>
<sequence length="69" mass="7978">MYRRGYTTERQKGLLIVEKLDYLQSKLLQNLFSVIAKPLRRFGFWLNEPTAVIACKGDFSQKLLPGFVA</sequence>
<dbReference type="EMBL" id="NKXS01012679">
    <property type="protein sequence ID" value="PIM96982.1"/>
    <property type="molecule type" value="Genomic_DNA"/>
</dbReference>
<keyword evidence="2" id="KW-1185">Reference proteome</keyword>
<gene>
    <name evidence="1" type="ORF">CDL12_30557</name>
</gene>
<organism evidence="1 2">
    <name type="scientific">Handroanthus impetiginosus</name>
    <dbReference type="NCBI Taxonomy" id="429701"/>
    <lineage>
        <taxon>Eukaryota</taxon>
        <taxon>Viridiplantae</taxon>
        <taxon>Streptophyta</taxon>
        <taxon>Embryophyta</taxon>
        <taxon>Tracheophyta</taxon>
        <taxon>Spermatophyta</taxon>
        <taxon>Magnoliopsida</taxon>
        <taxon>eudicotyledons</taxon>
        <taxon>Gunneridae</taxon>
        <taxon>Pentapetalae</taxon>
        <taxon>asterids</taxon>
        <taxon>lamiids</taxon>
        <taxon>Lamiales</taxon>
        <taxon>Bignoniaceae</taxon>
        <taxon>Crescentiina</taxon>
        <taxon>Tabebuia alliance</taxon>
        <taxon>Handroanthus</taxon>
    </lineage>
</organism>
<accession>A0A2G9FV73</accession>
<evidence type="ECO:0000313" key="2">
    <source>
        <dbReference type="Proteomes" id="UP000231279"/>
    </source>
</evidence>
<dbReference type="AlphaFoldDB" id="A0A2G9FV73"/>
<reference evidence="2" key="1">
    <citation type="journal article" date="2018" name="Gigascience">
        <title>Genome assembly of the Pink Ipe (Handroanthus impetiginosus, Bignoniaceae), a highly valued, ecologically keystone Neotropical timber forest tree.</title>
        <authorList>
            <person name="Silva-Junior O.B."/>
            <person name="Grattapaglia D."/>
            <person name="Novaes E."/>
            <person name="Collevatti R.G."/>
        </authorList>
    </citation>
    <scope>NUCLEOTIDE SEQUENCE [LARGE SCALE GENOMIC DNA]</scope>
    <source>
        <strain evidence="2">cv. UFG-1</strain>
    </source>
</reference>
<dbReference type="STRING" id="429701.A0A2G9FV73"/>